<evidence type="ECO:0000256" key="1">
    <source>
        <dbReference type="ARBA" id="ARBA00000439"/>
    </source>
</evidence>
<dbReference type="Pfam" id="PF02446">
    <property type="entry name" value="Glyco_hydro_77"/>
    <property type="match status" value="1"/>
</dbReference>
<geneLocation type="plasmid" evidence="11 12">
    <name>pMM59_01</name>
</geneLocation>
<sequence length="499" mass="57230">MRRSCGVLLPISALPSSYGIGTLGKAAYDFVDFLTEAGQSWWQLLPVGPTSYGDSPYQSFSTYAGNPYFVDLDLLVRDGLLKKEEIEARDWGRDPSRVDYAAIYRSRFQLLQIAADRGWERDADKVKAFSEKNAGWLPDYALFMALKRHFDMRAWTQWEDEDIRLRRPAAVERYQRELSEDIRLFTYIQYLFFRQWEALRTYAHKKGIGMIGDLPIYVAMDSADVWAEPDSFQLDERNIPKEVAGVPPDYFSEDGQLWGNPLYNWDAMKADGYGWWIRRVDGASRLYDILRIDHFRGLESYWAVPYGEPTAKNGRWIKGPGMNLVGVLKGWFSSLQFIAEDLGYLTPEVRQFLQDSGFPGMKVLEFAFDSREPSDYLPHTYTPNCVCYVGTHDNAPVMAWKDEADPDDVALAVRYLGLNQEEGFHWGMIRGGQSSVADLFIAQMQDYLGLGADSRMNTPGLLGGNWQWRLMPEQLDAMLAKRMAEIAWIYGRSPSEHKP</sequence>
<keyword evidence="5 10" id="KW-0328">Glycosyltransferase</keyword>
<comment type="catalytic activity">
    <reaction evidence="1 10">
        <text>Transfers a segment of a (1-&gt;4)-alpha-D-glucan to a new position in an acceptor, which may be glucose or a (1-&gt;4)-alpha-D-glucan.</text>
        <dbReference type="EC" id="2.4.1.25"/>
    </reaction>
</comment>
<evidence type="ECO:0000256" key="3">
    <source>
        <dbReference type="ARBA" id="ARBA00012560"/>
    </source>
</evidence>
<gene>
    <name evidence="11" type="ORF">MM59RIKEN_30610</name>
</gene>
<evidence type="ECO:0000256" key="9">
    <source>
        <dbReference type="ARBA" id="ARBA00031501"/>
    </source>
</evidence>
<proteinExistence type="inferred from homology"/>
<keyword evidence="6 10" id="KW-0808">Transferase</keyword>
<dbReference type="NCBIfam" id="TIGR00217">
    <property type="entry name" value="malQ"/>
    <property type="match status" value="1"/>
</dbReference>
<organism evidence="11 12">
    <name type="scientific">Pusillibacter faecalis</name>
    <dbReference type="NCBI Taxonomy" id="2714358"/>
    <lineage>
        <taxon>Bacteria</taxon>
        <taxon>Bacillati</taxon>
        <taxon>Bacillota</taxon>
        <taxon>Clostridia</taxon>
        <taxon>Eubacteriales</taxon>
        <taxon>Oscillospiraceae</taxon>
        <taxon>Pusillibacter</taxon>
    </lineage>
</organism>
<dbReference type="PANTHER" id="PTHR32438:SF5">
    <property type="entry name" value="4-ALPHA-GLUCANOTRANSFERASE DPE1, CHLOROPLASTIC_AMYLOPLASTIC"/>
    <property type="match status" value="1"/>
</dbReference>
<protein>
    <recommendedName>
        <fullName evidence="4 10">4-alpha-glucanotransferase</fullName>
        <ecNumber evidence="3 10">2.4.1.25</ecNumber>
    </recommendedName>
    <alternativeName>
        <fullName evidence="8 10">Amylomaltase</fullName>
    </alternativeName>
    <alternativeName>
        <fullName evidence="9 10">Disproportionating enzyme</fullName>
    </alternativeName>
</protein>
<evidence type="ECO:0000256" key="8">
    <source>
        <dbReference type="ARBA" id="ARBA00031423"/>
    </source>
</evidence>
<evidence type="ECO:0000256" key="2">
    <source>
        <dbReference type="ARBA" id="ARBA00005684"/>
    </source>
</evidence>
<accession>A0A830U7I6</accession>
<dbReference type="GO" id="GO:0005975">
    <property type="term" value="P:carbohydrate metabolic process"/>
    <property type="evidence" value="ECO:0007669"/>
    <property type="project" value="InterPro"/>
</dbReference>
<dbReference type="EMBL" id="AP023421">
    <property type="protein sequence ID" value="BCK85742.1"/>
    <property type="molecule type" value="Genomic_DNA"/>
</dbReference>
<dbReference type="Gene3D" id="3.20.20.80">
    <property type="entry name" value="Glycosidases"/>
    <property type="match status" value="1"/>
</dbReference>
<evidence type="ECO:0000256" key="10">
    <source>
        <dbReference type="RuleBase" id="RU361207"/>
    </source>
</evidence>
<dbReference type="KEGG" id="pfaa:MM59RIKEN_30610"/>
<evidence type="ECO:0000256" key="5">
    <source>
        <dbReference type="ARBA" id="ARBA00022676"/>
    </source>
</evidence>
<keyword evidence="11" id="KW-0614">Plasmid</keyword>
<evidence type="ECO:0000256" key="7">
    <source>
        <dbReference type="ARBA" id="ARBA00023277"/>
    </source>
</evidence>
<dbReference type="PANTHER" id="PTHR32438">
    <property type="entry name" value="4-ALPHA-GLUCANOTRANSFERASE DPE1, CHLOROPLASTIC/AMYLOPLASTIC"/>
    <property type="match status" value="1"/>
</dbReference>
<dbReference type="GO" id="GO:0004134">
    <property type="term" value="F:4-alpha-glucanotransferase activity"/>
    <property type="evidence" value="ECO:0007669"/>
    <property type="project" value="UniProtKB-EC"/>
</dbReference>
<dbReference type="Proteomes" id="UP000679848">
    <property type="component" value="Plasmid pMM59_01"/>
</dbReference>
<dbReference type="InterPro" id="IPR017853">
    <property type="entry name" value="GH"/>
</dbReference>
<dbReference type="RefSeq" id="WP_213543764.1">
    <property type="nucleotide sequence ID" value="NZ_AP023421.1"/>
</dbReference>
<evidence type="ECO:0000256" key="4">
    <source>
        <dbReference type="ARBA" id="ARBA00020295"/>
    </source>
</evidence>
<keyword evidence="12" id="KW-1185">Reference proteome</keyword>
<dbReference type="EC" id="2.4.1.25" evidence="3 10"/>
<dbReference type="NCBIfam" id="NF011080">
    <property type="entry name" value="PRK14508.1-3"/>
    <property type="match status" value="1"/>
</dbReference>
<comment type="similarity">
    <text evidence="2 10">Belongs to the disproportionating enzyme family.</text>
</comment>
<dbReference type="InterPro" id="IPR003385">
    <property type="entry name" value="Glyco_hydro_77"/>
</dbReference>
<reference evidence="11" key="1">
    <citation type="submission" date="2020-09" db="EMBL/GenBank/DDBJ databases">
        <title>New species isolated from human feces.</title>
        <authorList>
            <person name="Kitahara M."/>
            <person name="Shigeno Y."/>
            <person name="Shime M."/>
            <person name="Matsumoto Y."/>
            <person name="Nakamura S."/>
            <person name="Motooka D."/>
            <person name="Fukuoka S."/>
            <person name="Nishikawa H."/>
            <person name="Benno Y."/>
        </authorList>
    </citation>
    <scope>NUCLEOTIDE SEQUENCE</scope>
    <source>
        <strain evidence="11">MM59</strain>
        <plasmid evidence="11">pMM59_01</plasmid>
    </source>
</reference>
<name>A0A830U7I6_9FIRM</name>
<evidence type="ECO:0000313" key="11">
    <source>
        <dbReference type="EMBL" id="BCK85742.1"/>
    </source>
</evidence>
<evidence type="ECO:0000256" key="6">
    <source>
        <dbReference type="ARBA" id="ARBA00022679"/>
    </source>
</evidence>
<evidence type="ECO:0000313" key="12">
    <source>
        <dbReference type="Proteomes" id="UP000679848"/>
    </source>
</evidence>
<dbReference type="SUPFAM" id="SSF51445">
    <property type="entry name" value="(Trans)glycosidases"/>
    <property type="match status" value="1"/>
</dbReference>
<keyword evidence="7 10" id="KW-0119">Carbohydrate metabolism</keyword>
<dbReference type="AlphaFoldDB" id="A0A830U7I6"/>